<feature type="compositionally biased region" description="Low complexity" evidence="1">
    <location>
        <begin position="68"/>
        <end position="81"/>
    </location>
</feature>
<proteinExistence type="predicted"/>
<name>A0A8S1SAY6_PAROT</name>
<dbReference type="Proteomes" id="UP000683925">
    <property type="component" value="Unassembled WGS sequence"/>
</dbReference>
<evidence type="ECO:0000313" key="2">
    <source>
        <dbReference type="EMBL" id="CAD8137063.1"/>
    </source>
</evidence>
<evidence type="ECO:0000313" key="3">
    <source>
        <dbReference type="Proteomes" id="UP000683925"/>
    </source>
</evidence>
<dbReference type="AlphaFoldDB" id="A0A8S1SAY6"/>
<dbReference type="EMBL" id="CAJJDP010000007">
    <property type="protein sequence ID" value="CAD8137063.1"/>
    <property type="molecule type" value="Genomic_DNA"/>
</dbReference>
<keyword evidence="3" id="KW-1185">Reference proteome</keyword>
<gene>
    <name evidence="2" type="ORF">POCTA_138.1.T0080171</name>
</gene>
<feature type="region of interest" description="Disordered" evidence="1">
    <location>
        <begin position="56"/>
        <end position="81"/>
    </location>
</feature>
<evidence type="ECO:0000256" key="1">
    <source>
        <dbReference type="SAM" id="MobiDB-lite"/>
    </source>
</evidence>
<sequence>MGCHIQKHQYTKNDIIISSPPPTVPSSHDIILMPYALKQQHPASRIPDQILWNSEVQRTKEQSSEITNSVSPNNNPNRRQK</sequence>
<reference evidence="2" key="1">
    <citation type="submission" date="2021-01" db="EMBL/GenBank/DDBJ databases">
        <authorList>
            <consortium name="Genoscope - CEA"/>
            <person name="William W."/>
        </authorList>
    </citation>
    <scope>NUCLEOTIDE SEQUENCE</scope>
</reference>
<dbReference type="OMA" id="CHIQKHQ"/>
<accession>A0A8S1SAY6</accession>
<comment type="caution">
    <text evidence="2">The sequence shown here is derived from an EMBL/GenBank/DDBJ whole genome shotgun (WGS) entry which is preliminary data.</text>
</comment>
<protein>
    <submittedName>
        <fullName evidence="2">Uncharacterized protein</fullName>
    </submittedName>
</protein>
<organism evidence="2 3">
    <name type="scientific">Paramecium octaurelia</name>
    <dbReference type="NCBI Taxonomy" id="43137"/>
    <lineage>
        <taxon>Eukaryota</taxon>
        <taxon>Sar</taxon>
        <taxon>Alveolata</taxon>
        <taxon>Ciliophora</taxon>
        <taxon>Intramacronucleata</taxon>
        <taxon>Oligohymenophorea</taxon>
        <taxon>Peniculida</taxon>
        <taxon>Parameciidae</taxon>
        <taxon>Paramecium</taxon>
    </lineage>
</organism>